<dbReference type="InterPro" id="IPR052706">
    <property type="entry name" value="Membrane-Transporter-like"/>
</dbReference>
<feature type="domain" description="STAS" evidence="6">
    <location>
        <begin position="422"/>
        <end position="505"/>
    </location>
</feature>
<dbReference type="CDD" id="cd07042">
    <property type="entry name" value="STAS_SulP_like_sulfate_transporter"/>
    <property type="match status" value="1"/>
</dbReference>
<evidence type="ECO:0000256" key="1">
    <source>
        <dbReference type="ARBA" id="ARBA00004141"/>
    </source>
</evidence>
<evidence type="ECO:0000256" key="5">
    <source>
        <dbReference type="SAM" id="Phobius"/>
    </source>
</evidence>
<dbReference type="Pfam" id="PF00916">
    <property type="entry name" value="Sulfate_transp"/>
    <property type="match status" value="2"/>
</dbReference>
<evidence type="ECO:0000256" key="2">
    <source>
        <dbReference type="ARBA" id="ARBA00022692"/>
    </source>
</evidence>
<name>A0ABV5SXJ2_9MICO</name>
<feature type="transmembrane region" description="Helical" evidence="5">
    <location>
        <begin position="103"/>
        <end position="127"/>
    </location>
</feature>
<evidence type="ECO:0000313" key="7">
    <source>
        <dbReference type="EMBL" id="MFB9643794.1"/>
    </source>
</evidence>
<keyword evidence="8" id="KW-1185">Reference proteome</keyword>
<feature type="transmembrane region" description="Helical" evidence="5">
    <location>
        <begin position="32"/>
        <end position="53"/>
    </location>
</feature>
<dbReference type="PANTHER" id="PTHR43310">
    <property type="entry name" value="SULFATE TRANSPORTER YBAR-RELATED"/>
    <property type="match status" value="1"/>
</dbReference>
<proteinExistence type="predicted"/>
<keyword evidence="4 5" id="KW-0472">Membrane</keyword>
<dbReference type="RefSeq" id="WP_157424582.1">
    <property type="nucleotide sequence ID" value="NZ_BAAANI010000005.1"/>
</dbReference>
<feature type="transmembrane region" description="Helical" evidence="5">
    <location>
        <begin position="226"/>
        <end position="247"/>
    </location>
</feature>
<feature type="transmembrane region" description="Helical" evidence="5">
    <location>
        <begin position="368"/>
        <end position="397"/>
    </location>
</feature>
<feature type="transmembrane region" description="Helical" evidence="5">
    <location>
        <begin position="59"/>
        <end position="75"/>
    </location>
</feature>
<dbReference type="Proteomes" id="UP001589667">
    <property type="component" value="Unassembled WGS sequence"/>
</dbReference>
<feature type="transmembrane region" description="Helical" evidence="5">
    <location>
        <begin position="330"/>
        <end position="348"/>
    </location>
</feature>
<evidence type="ECO:0000256" key="3">
    <source>
        <dbReference type="ARBA" id="ARBA00022989"/>
    </source>
</evidence>
<dbReference type="PANTHER" id="PTHR43310:SF1">
    <property type="entry name" value="SULFATE TRANSPORTER YBAR-RELATED"/>
    <property type="match status" value="1"/>
</dbReference>
<keyword evidence="3 5" id="KW-1133">Transmembrane helix</keyword>
<protein>
    <submittedName>
        <fullName evidence="7">SulP family inorganic anion transporter</fullName>
    </submittedName>
</protein>
<dbReference type="Gene3D" id="3.30.750.24">
    <property type="entry name" value="STAS domain"/>
    <property type="match status" value="1"/>
</dbReference>
<dbReference type="Pfam" id="PF01740">
    <property type="entry name" value="STAS"/>
    <property type="match status" value="1"/>
</dbReference>
<dbReference type="InterPro" id="IPR011547">
    <property type="entry name" value="SLC26A/SulP_dom"/>
</dbReference>
<comment type="subcellular location">
    <subcellularLocation>
        <location evidence="1">Membrane</location>
        <topology evidence="1">Multi-pass membrane protein</topology>
    </subcellularLocation>
</comment>
<gene>
    <name evidence="7" type="ORF">ACFFQV_15985</name>
</gene>
<dbReference type="SUPFAM" id="SSF52091">
    <property type="entry name" value="SpoIIaa-like"/>
    <property type="match status" value="1"/>
</dbReference>
<feature type="transmembrane region" description="Helical" evidence="5">
    <location>
        <begin position="134"/>
        <end position="151"/>
    </location>
</feature>
<accession>A0ABV5SXJ2</accession>
<evidence type="ECO:0000256" key="4">
    <source>
        <dbReference type="ARBA" id="ARBA00023136"/>
    </source>
</evidence>
<dbReference type="EMBL" id="JBHMBL010000004">
    <property type="protein sequence ID" value="MFB9643794.1"/>
    <property type="molecule type" value="Genomic_DNA"/>
</dbReference>
<dbReference type="InterPro" id="IPR036513">
    <property type="entry name" value="STAS_dom_sf"/>
</dbReference>
<comment type="caution">
    <text evidence="7">The sequence shown here is derived from an EMBL/GenBank/DDBJ whole genome shotgun (WGS) entry which is preliminary data.</text>
</comment>
<dbReference type="InterPro" id="IPR002645">
    <property type="entry name" value="STAS_dom"/>
</dbReference>
<feature type="transmembrane region" description="Helical" evidence="5">
    <location>
        <begin position="157"/>
        <end position="174"/>
    </location>
</feature>
<evidence type="ECO:0000259" key="6">
    <source>
        <dbReference type="PROSITE" id="PS50801"/>
    </source>
</evidence>
<dbReference type="PROSITE" id="PS50801">
    <property type="entry name" value="STAS"/>
    <property type="match status" value="1"/>
</dbReference>
<feature type="transmembrane region" description="Helical" evidence="5">
    <location>
        <begin position="186"/>
        <end position="206"/>
    </location>
</feature>
<reference evidence="7 8" key="1">
    <citation type="submission" date="2024-09" db="EMBL/GenBank/DDBJ databases">
        <authorList>
            <person name="Sun Q."/>
            <person name="Mori K."/>
        </authorList>
    </citation>
    <scope>NUCLEOTIDE SEQUENCE [LARGE SCALE GENOMIC DNA]</scope>
    <source>
        <strain evidence="7 8">JCM 14321</strain>
    </source>
</reference>
<organism evidence="7 8">
    <name type="scientific">Agromyces lapidis</name>
    <dbReference type="NCBI Taxonomy" id="279574"/>
    <lineage>
        <taxon>Bacteria</taxon>
        <taxon>Bacillati</taxon>
        <taxon>Actinomycetota</taxon>
        <taxon>Actinomycetes</taxon>
        <taxon>Micrococcales</taxon>
        <taxon>Microbacteriaceae</taxon>
        <taxon>Agromyces</taxon>
    </lineage>
</organism>
<evidence type="ECO:0000313" key="8">
    <source>
        <dbReference type="Proteomes" id="UP001589667"/>
    </source>
</evidence>
<sequence>MAITVPDAPDRYKAEPSVLTALRTPRILTKEVLAGLVVALALIPEAISFSIIAGVDPRVGLFSSFVMAVTIAFLGGRPAMITAATGAVALVIAPVAREYGMDYFIATVILAGAFQLLMGVLGVARLMRFIPRSVMVGFVNSLAILIFTAQLPQLIDVPWMVYPLVAVGLLIMVFMPKLTKVVPAPLVAIVLITAAVIATGLSVPTVGDQGELPESLPELFIPNVPLTWETFTIIAPYALAMALVGLLESLMTAKLVDDVTDTHSRKTREALGQGAANVLSGFFGGMGGCAMIGQTMINVKVSGARTRISTFLAGVFLLILVVGLGDVVAIIPMAALVAVMIIVSVATFDWHSIRLATLRRMPKSETIVMLATVAVVVATHNLAIGVIVGVIVAMIAFARRVAHFTAVERAVDEEATVPTVNYTVVGELFFASSNDLTTQFDYAADPERVVIDMSNSHIWDASTVAALDAIITKYEQHGKRAVIVGMNEASAAMHARLAGGLGAEH</sequence>
<keyword evidence="2 5" id="KW-0812">Transmembrane</keyword>